<reference evidence="1 2" key="1">
    <citation type="submission" date="2016-04" db="EMBL/GenBank/DDBJ databases">
        <title>Acidithiobacillus ferrooxidans genome sequencing and assembly.</title>
        <authorList>
            <person name="Zhou Z."/>
        </authorList>
    </citation>
    <scope>NUCLEOTIDE SEQUENCE [LARGE SCALE GENOMIC DNA]</scope>
    <source>
        <strain evidence="1 2">BY0502</strain>
    </source>
</reference>
<sequence>MNGVSDRLLSNLNPAQRCSAIFSALCREDSTEAHRLADTAPTGTYVAADFYNPFTRAMLVAALARGDIEQATASEWANRCFWATRLHVAGRNDETLDAFWSAAQYHRTRAGSLWASYAQVVTDAGLDPGEVMRSMGGLSKLAQESVDASAEAEPCPDALALYAAMLSP</sequence>
<gene>
    <name evidence="1" type="ORF">A4H96_14185</name>
</gene>
<comment type="caution">
    <text evidence="1">The sequence shown here is derived from an EMBL/GenBank/DDBJ whole genome shotgun (WGS) entry which is preliminary data.</text>
</comment>
<accession>A0A179B8G2</accession>
<proteinExistence type="predicted"/>
<evidence type="ECO:0000313" key="2">
    <source>
        <dbReference type="Proteomes" id="UP000078302"/>
    </source>
</evidence>
<dbReference type="EMBL" id="LVXZ01000246">
    <property type="protein sequence ID" value="OAP87411.1"/>
    <property type="molecule type" value="Genomic_DNA"/>
</dbReference>
<protein>
    <submittedName>
        <fullName evidence="1">Uncharacterized protein</fullName>
    </submittedName>
</protein>
<organism evidence="1 2">
    <name type="scientific">Acidithiobacillus ferrooxidans</name>
    <name type="common">Thiobacillus ferrooxidans</name>
    <dbReference type="NCBI Taxonomy" id="920"/>
    <lineage>
        <taxon>Bacteria</taxon>
        <taxon>Pseudomonadati</taxon>
        <taxon>Pseudomonadota</taxon>
        <taxon>Acidithiobacillia</taxon>
        <taxon>Acidithiobacillales</taxon>
        <taxon>Acidithiobacillaceae</taxon>
        <taxon>Acidithiobacillus</taxon>
    </lineage>
</organism>
<keyword evidence="2" id="KW-1185">Reference proteome</keyword>
<dbReference type="AlphaFoldDB" id="A0A179B8G2"/>
<evidence type="ECO:0000313" key="1">
    <source>
        <dbReference type="EMBL" id="OAP87411.1"/>
    </source>
</evidence>
<name>A0A179B8G2_ACIFR</name>
<dbReference type="RefSeq" id="WP_064220176.1">
    <property type="nucleotide sequence ID" value="NZ_LVXZ01000246.1"/>
</dbReference>
<dbReference type="Proteomes" id="UP000078302">
    <property type="component" value="Unassembled WGS sequence"/>
</dbReference>